<protein>
    <submittedName>
        <fullName evidence="3">Transposase</fullName>
    </submittedName>
</protein>
<evidence type="ECO:0000313" key="4">
    <source>
        <dbReference type="Proteomes" id="UP000305778"/>
    </source>
</evidence>
<name>A0A4U0S3S7_9ACTN</name>
<sequence length="397" mass="42601">MLPDPTVPPSLMALLERLGTFTAPSLRTFAALVTGLVAATGKRTVTGMLTAAGLSRAWSHDRAHAFFSRASWNVEVLGLALSHLLVRSLLPDGLALTVAVDDTLFKRSGKKVFAAAWQHDGAAKGPRPVGRGTCFVVVGLIVELPFCSRPVCLPVMARLWRPKQGQSKVEIAASMIGLLAVCHHTRTLHVVADAAYHGKALRRLPGNVTFTTRLPANAVLYDLAPPPTGRRGRPALKGARLGTPAQLAATATFTKAQVKRYGRTDTVHTAEIRCLWYGSFHTQTVRVILLRDDTTDTGYDLALVTTDQHSSPAALIGRYAWRWSLKVTFAEARDLLGVGQARNRTENAVNRTVPFGLYCTASPCSGTPCTATTPTTPPTGARTPPGTPPRPNRPSPT</sequence>
<dbReference type="AlphaFoldDB" id="A0A4U0S3S7"/>
<dbReference type="SUPFAM" id="SSF53098">
    <property type="entry name" value="Ribonuclease H-like"/>
    <property type="match status" value="1"/>
</dbReference>
<proteinExistence type="predicted"/>
<keyword evidence="4" id="KW-1185">Reference proteome</keyword>
<dbReference type="EMBL" id="SUMC01000188">
    <property type="protein sequence ID" value="TJZ95204.1"/>
    <property type="molecule type" value="Genomic_DNA"/>
</dbReference>
<feature type="compositionally biased region" description="Low complexity" evidence="1">
    <location>
        <begin position="368"/>
        <end position="384"/>
    </location>
</feature>
<dbReference type="OrthoDB" id="3539237at2"/>
<dbReference type="InterPro" id="IPR012337">
    <property type="entry name" value="RNaseH-like_sf"/>
</dbReference>
<feature type="domain" description="Transposase IS701-like DDE" evidence="2">
    <location>
        <begin position="24"/>
        <end position="256"/>
    </location>
</feature>
<gene>
    <name evidence="3" type="ORF">FCI23_52425</name>
</gene>
<dbReference type="Pfam" id="PF13546">
    <property type="entry name" value="DDE_5"/>
    <property type="match status" value="1"/>
</dbReference>
<comment type="caution">
    <text evidence="3">The sequence shown here is derived from an EMBL/GenBank/DDBJ whole genome shotgun (WGS) entry which is preliminary data.</text>
</comment>
<dbReference type="InterPro" id="IPR038721">
    <property type="entry name" value="IS701-like_DDE_dom"/>
</dbReference>
<feature type="compositionally biased region" description="Pro residues" evidence="1">
    <location>
        <begin position="385"/>
        <end position="397"/>
    </location>
</feature>
<accession>A0A4U0S3S7</accession>
<feature type="region of interest" description="Disordered" evidence="1">
    <location>
        <begin position="368"/>
        <end position="397"/>
    </location>
</feature>
<evidence type="ECO:0000259" key="2">
    <source>
        <dbReference type="Pfam" id="PF13546"/>
    </source>
</evidence>
<dbReference type="RefSeq" id="WP_136731005.1">
    <property type="nucleotide sequence ID" value="NZ_SUMC01000188.1"/>
</dbReference>
<reference evidence="3 4" key="1">
    <citation type="submission" date="2019-04" db="EMBL/GenBank/DDBJ databases">
        <title>Streptomyces oryziradicis sp. nov., a novel actinomycete isolated from rhizosphere soil of rice (Oryza sativa L.).</title>
        <authorList>
            <person name="Li C."/>
        </authorList>
    </citation>
    <scope>NUCLEOTIDE SEQUENCE [LARGE SCALE GENOMIC DNA]</scope>
    <source>
        <strain evidence="3 4">NEAU-C40</strain>
    </source>
</reference>
<evidence type="ECO:0000256" key="1">
    <source>
        <dbReference type="SAM" id="MobiDB-lite"/>
    </source>
</evidence>
<organism evidence="3 4">
    <name type="scientific">Actinacidiphila oryziradicis</name>
    <dbReference type="NCBI Taxonomy" id="2571141"/>
    <lineage>
        <taxon>Bacteria</taxon>
        <taxon>Bacillati</taxon>
        <taxon>Actinomycetota</taxon>
        <taxon>Actinomycetes</taxon>
        <taxon>Kitasatosporales</taxon>
        <taxon>Streptomycetaceae</taxon>
        <taxon>Actinacidiphila</taxon>
    </lineage>
</organism>
<dbReference type="Proteomes" id="UP000305778">
    <property type="component" value="Unassembled WGS sequence"/>
</dbReference>
<evidence type="ECO:0000313" key="3">
    <source>
        <dbReference type="EMBL" id="TJZ95204.1"/>
    </source>
</evidence>